<proteinExistence type="predicted"/>
<organism evidence="1 2">
    <name type="scientific">Polychaeton citri CBS 116435</name>
    <dbReference type="NCBI Taxonomy" id="1314669"/>
    <lineage>
        <taxon>Eukaryota</taxon>
        <taxon>Fungi</taxon>
        <taxon>Dikarya</taxon>
        <taxon>Ascomycota</taxon>
        <taxon>Pezizomycotina</taxon>
        <taxon>Dothideomycetes</taxon>
        <taxon>Dothideomycetidae</taxon>
        <taxon>Capnodiales</taxon>
        <taxon>Capnodiaceae</taxon>
        <taxon>Polychaeton</taxon>
    </lineage>
</organism>
<keyword evidence="2" id="KW-1185">Reference proteome</keyword>
<accession>A0A9P4UP24</accession>
<dbReference type="EMBL" id="MU003809">
    <property type="protein sequence ID" value="KAF2719565.1"/>
    <property type="molecule type" value="Genomic_DNA"/>
</dbReference>
<comment type="caution">
    <text evidence="1">The sequence shown here is derived from an EMBL/GenBank/DDBJ whole genome shotgun (WGS) entry which is preliminary data.</text>
</comment>
<name>A0A9P4UP24_9PEZI</name>
<protein>
    <submittedName>
        <fullName evidence="1">Uncharacterized protein</fullName>
    </submittedName>
</protein>
<evidence type="ECO:0000313" key="1">
    <source>
        <dbReference type="EMBL" id="KAF2719565.1"/>
    </source>
</evidence>
<evidence type="ECO:0000313" key="2">
    <source>
        <dbReference type="Proteomes" id="UP000799441"/>
    </source>
</evidence>
<gene>
    <name evidence="1" type="ORF">K431DRAFT_108403</name>
</gene>
<dbReference type="AlphaFoldDB" id="A0A9P4UP24"/>
<dbReference type="Proteomes" id="UP000799441">
    <property type="component" value="Unassembled WGS sequence"/>
</dbReference>
<sequence>MRAIAHPPIRTSPAIDSPRLPTSALICLSPVPATPLFRLLHIRSLLDGASPYRVKRGLESPGRIPSYTQHNASLQMQRNHAVDYTTSDLRLRVVGRVNTFSGPPSPSVLVMSPPRRRRHMAWCFLPTVYISSVEA</sequence>
<reference evidence="1" key="1">
    <citation type="journal article" date="2020" name="Stud. Mycol.">
        <title>101 Dothideomycetes genomes: a test case for predicting lifestyles and emergence of pathogens.</title>
        <authorList>
            <person name="Haridas S."/>
            <person name="Albert R."/>
            <person name="Binder M."/>
            <person name="Bloem J."/>
            <person name="Labutti K."/>
            <person name="Salamov A."/>
            <person name="Andreopoulos B."/>
            <person name="Baker S."/>
            <person name="Barry K."/>
            <person name="Bills G."/>
            <person name="Bluhm B."/>
            <person name="Cannon C."/>
            <person name="Castanera R."/>
            <person name="Culley D."/>
            <person name="Daum C."/>
            <person name="Ezra D."/>
            <person name="Gonzalez J."/>
            <person name="Henrissat B."/>
            <person name="Kuo A."/>
            <person name="Liang C."/>
            <person name="Lipzen A."/>
            <person name="Lutzoni F."/>
            <person name="Magnuson J."/>
            <person name="Mondo S."/>
            <person name="Nolan M."/>
            <person name="Ohm R."/>
            <person name="Pangilinan J."/>
            <person name="Park H.-J."/>
            <person name="Ramirez L."/>
            <person name="Alfaro M."/>
            <person name="Sun H."/>
            <person name="Tritt A."/>
            <person name="Yoshinaga Y."/>
            <person name="Zwiers L.-H."/>
            <person name="Turgeon B."/>
            <person name="Goodwin S."/>
            <person name="Spatafora J."/>
            <person name="Crous P."/>
            <person name="Grigoriev I."/>
        </authorList>
    </citation>
    <scope>NUCLEOTIDE SEQUENCE</scope>
    <source>
        <strain evidence="1">CBS 116435</strain>
    </source>
</reference>